<sequence>MFAADANALELLHQQLVEVDGQLGMPGHETNLGELLLTAAEKKGEGVCLEVDTACYTFAQMARMATAIRRVLRKALQSLELPTEPGSPEAHRRRADEHVVTIVLDRGVKGIAAVHAVMLERCAYSAFDVAEPIEKLRTWVEVARPPVMISSSGVLKRLGLTDIAASLGEFPRVVLDVDLALRKAEEATVPTKARHSPDDLDRLAYLIFTSGSTGKPKAVMIRHKSALNVARIWGNYVGLSSQDRFAQVASMSWDVHIIEVYGTMAAMATSVTCPDLVKKSGPDMVSWLKERQISGMSVVPSHLRTMSAAGEVSTRALPHLKILDVGGEALGADVVDAWAPGRRLVNSYGPSEISVVCTGAYVTPGEPITIGGPLPTYSCYILDPETLEEKAQGEQGVLFVGGVGLARGYLEEEEKTRSKFLEHPRLGRVYDTGDLASVDKLGRINYHGRVDWQVKVRGVRIELEALEQAIAELAGVQHCEARVSEDNQRLVLLVSGSSSEAELKQKALSLGRGYMLSQVKMVDSGDWKFNASGKLLRNAVPLEEVVREVKQDGWEAFDKSECSELELEIAQCLAPQVTEAWSRKDHFMEDLGVDSGGFGRLITQMRARPRLHKVDLQMLFEHPTVQALAQHLSEESADSDDEVTADSAGETFVDVFLASVAMNPHSLCRESQCEALSYLQMRRLACAYQRLLRRAKPRRPAPVAILLQGHQQMAAMIAACMEGFAFCLLDNTEDSAEQLQQLEPCAIMAEAQTLAELAWKAQTSAALVDVSGASALLTQPPLANLGAKAEDAACVALAPGTQPLVLSHSQLAALVEVWRPHLMPSKRVRLSAGLGTCARTVAAVATMSCGATLVEDRPQLVISEVSGRTPKAQTLVVAGQTWFTAVPEAPARLNSATWSQNSRLSGLLASASRLSLATELGPYMLGRGKNKSYGPHSWPKLCAMVQGLAILAQPVMIAARLLLAERILLPMIFVAPMWLIAIVLLALLTFEQFLRVFILVATKWILIGRYREGYHDIYSLYYLRHWLVEHVAKGTLVGQAAHQGSSISFLFLRNLALKALGAKIHSTAVITARCVAYDLISVDALATVHGPRHLTAVNYGERRMALRPVKVGAGAYVGPNCTLEPGCEVAPAGYVEPLSTVSSRMVVQSRVSGVPAKAVGPLDQSRLVKPEEVRSFRRWAAALATGYWVLLIPKAAMPVLAAVGFQLITSFYKNEPQVRSEMVADDHVDALPLMYLDQLKWIPVLAFAVSTLQTVMQLLVTAAFCRLLPKVQPPFQRSLVSIRAQIAALKMSMVLQASEMLADASIVPWFIRMCGASFGHGCAMGLQVTLPETLEVGHGCFFATGNILTSVDVDQGQFKVPCKTVMSDHTFLGNHNHLPQGLPEGSFCGVGTWLPNRPTEPNMSYFGNPAMKFRRLGNQSAGTRQGPERASCLARMWHHFSTSVMDVFLYRGVQGMVTGLALLSSRRFCPVITQVWEPFALLLIYMAYALGSWYLFSVVLSNLLFNNSAPHSNAYYSTTVTRWFTALTAQQRVFKLPFQTAGSRWQAPILRLLGARVGKRFFCMNEMVLVDAPFTEVGDDVTVDYDGQVRCHSFEDFRLKFTTFKIGHGVTIMTGASVAMCDAGDGATLRPGSLTWKGSNLEPGGVYEGAPAALDLERGPTLLRKAPMEGK</sequence>
<dbReference type="InterPro" id="IPR000873">
    <property type="entry name" value="AMP-dep_synth/lig_dom"/>
</dbReference>
<keyword evidence="1" id="KW-0596">Phosphopantetheine</keyword>
<dbReference type="Gene3D" id="1.10.1200.10">
    <property type="entry name" value="ACP-like"/>
    <property type="match status" value="1"/>
</dbReference>
<evidence type="ECO:0000259" key="4">
    <source>
        <dbReference type="PROSITE" id="PS50075"/>
    </source>
</evidence>
<feature type="transmembrane region" description="Helical" evidence="3">
    <location>
        <begin position="1475"/>
        <end position="1496"/>
    </location>
</feature>
<accession>A0AA36IDQ1</accession>
<dbReference type="PANTHER" id="PTHR44845:SF6">
    <property type="entry name" value="BETA-ALANINE-ACTIVATING ENZYME"/>
    <property type="match status" value="1"/>
</dbReference>
<dbReference type="InterPro" id="IPR020845">
    <property type="entry name" value="AMP-binding_CS"/>
</dbReference>
<protein>
    <recommendedName>
        <fullName evidence="4">Carrier domain-containing protein</fullName>
    </recommendedName>
</protein>
<dbReference type="Pfam" id="PF00501">
    <property type="entry name" value="AMP-binding"/>
    <property type="match status" value="1"/>
</dbReference>
<dbReference type="PANTHER" id="PTHR44845">
    <property type="entry name" value="CARRIER DOMAIN-CONTAINING PROTEIN"/>
    <property type="match status" value="1"/>
</dbReference>
<reference evidence="5" key="1">
    <citation type="submission" date="2023-08" db="EMBL/GenBank/DDBJ databases">
        <authorList>
            <person name="Chen Y."/>
            <person name="Shah S."/>
            <person name="Dougan E. K."/>
            <person name="Thang M."/>
            <person name="Chan C."/>
        </authorList>
    </citation>
    <scope>NUCLEOTIDE SEQUENCE</scope>
</reference>
<evidence type="ECO:0000256" key="3">
    <source>
        <dbReference type="SAM" id="Phobius"/>
    </source>
</evidence>
<comment type="caution">
    <text evidence="5">The sequence shown here is derived from an EMBL/GenBank/DDBJ whole genome shotgun (WGS) entry which is preliminary data.</text>
</comment>
<proteinExistence type="predicted"/>
<feature type="transmembrane region" description="Helical" evidence="3">
    <location>
        <begin position="1179"/>
        <end position="1208"/>
    </location>
</feature>
<dbReference type="InterPro" id="IPR036736">
    <property type="entry name" value="ACP-like_sf"/>
</dbReference>
<feature type="transmembrane region" description="Helical" evidence="3">
    <location>
        <begin position="1241"/>
        <end position="1268"/>
    </location>
</feature>
<evidence type="ECO:0000313" key="6">
    <source>
        <dbReference type="Proteomes" id="UP001178507"/>
    </source>
</evidence>
<keyword evidence="2" id="KW-0597">Phosphoprotein</keyword>
<keyword evidence="3" id="KW-1133">Transmembrane helix</keyword>
<evidence type="ECO:0000256" key="1">
    <source>
        <dbReference type="ARBA" id="ARBA00022450"/>
    </source>
</evidence>
<dbReference type="Proteomes" id="UP001178507">
    <property type="component" value="Unassembled WGS sequence"/>
</dbReference>
<dbReference type="InterPro" id="IPR042099">
    <property type="entry name" value="ANL_N_sf"/>
</dbReference>
<dbReference type="EMBL" id="CAUJNA010001254">
    <property type="protein sequence ID" value="CAJ1385569.1"/>
    <property type="molecule type" value="Genomic_DNA"/>
</dbReference>
<keyword evidence="6" id="KW-1185">Reference proteome</keyword>
<dbReference type="Gene3D" id="3.40.50.12780">
    <property type="entry name" value="N-terminal domain of ligase-like"/>
    <property type="match status" value="2"/>
</dbReference>
<dbReference type="SUPFAM" id="SSF56801">
    <property type="entry name" value="Acetyl-CoA synthetase-like"/>
    <property type="match status" value="2"/>
</dbReference>
<gene>
    <name evidence="5" type="ORF">EVOR1521_LOCUS12149</name>
</gene>
<keyword evidence="3" id="KW-0472">Membrane</keyword>
<name>A0AA36IDQ1_9DINO</name>
<keyword evidence="3" id="KW-0812">Transmembrane</keyword>
<evidence type="ECO:0000313" key="5">
    <source>
        <dbReference type="EMBL" id="CAJ1385569.1"/>
    </source>
</evidence>
<feature type="transmembrane region" description="Helical" evidence="3">
    <location>
        <begin position="968"/>
        <end position="987"/>
    </location>
</feature>
<dbReference type="InterPro" id="IPR045851">
    <property type="entry name" value="AMP-bd_C_sf"/>
</dbReference>
<dbReference type="SUPFAM" id="SSF47336">
    <property type="entry name" value="ACP-like"/>
    <property type="match status" value="1"/>
</dbReference>
<dbReference type="SUPFAM" id="SSF51161">
    <property type="entry name" value="Trimeric LpxA-like enzymes"/>
    <property type="match status" value="3"/>
</dbReference>
<dbReference type="InterPro" id="IPR011004">
    <property type="entry name" value="Trimer_LpxA-like_sf"/>
</dbReference>
<feature type="domain" description="Carrier" evidence="4">
    <location>
        <begin position="560"/>
        <end position="636"/>
    </location>
</feature>
<organism evidence="5 6">
    <name type="scientific">Effrenium voratum</name>
    <dbReference type="NCBI Taxonomy" id="2562239"/>
    <lineage>
        <taxon>Eukaryota</taxon>
        <taxon>Sar</taxon>
        <taxon>Alveolata</taxon>
        <taxon>Dinophyceae</taxon>
        <taxon>Suessiales</taxon>
        <taxon>Symbiodiniaceae</taxon>
        <taxon>Effrenium</taxon>
    </lineage>
</organism>
<dbReference type="InterPro" id="IPR009081">
    <property type="entry name" value="PP-bd_ACP"/>
</dbReference>
<dbReference type="PROSITE" id="PS00455">
    <property type="entry name" value="AMP_BINDING"/>
    <property type="match status" value="1"/>
</dbReference>
<dbReference type="Gene3D" id="2.160.10.10">
    <property type="entry name" value="Hexapeptide repeat proteins"/>
    <property type="match status" value="1"/>
</dbReference>
<dbReference type="PROSITE" id="PS50075">
    <property type="entry name" value="CARRIER"/>
    <property type="match status" value="1"/>
</dbReference>
<evidence type="ECO:0000256" key="2">
    <source>
        <dbReference type="ARBA" id="ARBA00022553"/>
    </source>
</evidence>
<dbReference type="Gene3D" id="3.30.300.30">
    <property type="match status" value="1"/>
</dbReference>